<dbReference type="PIRSF" id="PIRSF001112">
    <property type="entry name" value="Epoxide_hydrolase"/>
    <property type="match status" value="1"/>
</dbReference>
<feature type="domain" description="Epoxide hydrolase N-terminal" evidence="5">
    <location>
        <begin position="4"/>
        <end position="107"/>
    </location>
</feature>
<comment type="similarity">
    <text evidence="1">Belongs to the peptidase S33 family.</text>
</comment>
<keyword evidence="7" id="KW-1185">Reference proteome</keyword>
<protein>
    <submittedName>
        <fullName evidence="6">Epoxide hydrolase</fullName>
    </submittedName>
</protein>
<dbReference type="InterPro" id="IPR029058">
    <property type="entry name" value="AB_hydrolase_fold"/>
</dbReference>
<dbReference type="InterPro" id="IPR010497">
    <property type="entry name" value="Epoxide_hydro_N"/>
</dbReference>
<dbReference type="PRINTS" id="PR00412">
    <property type="entry name" value="EPOXHYDRLASE"/>
</dbReference>
<evidence type="ECO:0000256" key="2">
    <source>
        <dbReference type="ARBA" id="ARBA00022797"/>
    </source>
</evidence>
<feature type="active site" description="Proton acceptor" evidence="4">
    <location>
        <position position="359"/>
    </location>
</feature>
<evidence type="ECO:0000259" key="5">
    <source>
        <dbReference type="Pfam" id="PF06441"/>
    </source>
</evidence>
<dbReference type="GO" id="GO:0097176">
    <property type="term" value="P:epoxide metabolic process"/>
    <property type="evidence" value="ECO:0007669"/>
    <property type="project" value="TreeGrafter"/>
</dbReference>
<dbReference type="EMBL" id="CP050063">
    <property type="protein sequence ID" value="QIP14386.1"/>
    <property type="molecule type" value="Genomic_DNA"/>
</dbReference>
<gene>
    <name evidence="6" type="ORF">G8759_18060</name>
</gene>
<evidence type="ECO:0000256" key="1">
    <source>
        <dbReference type="ARBA" id="ARBA00010088"/>
    </source>
</evidence>
<dbReference type="KEGG" id="spib:G8759_18060"/>
<dbReference type="InterPro" id="IPR000639">
    <property type="entry name" value="Epox_hydrolase-like"/>
</dbReference>
<dbReference type="PANTHER" id="PTHR21661">
    <property type="entry name" value="EPOXIDE HYDROLASE 1-RELATED"/>
    <property type="match status" value="1"/>
</dbReference>
<dbReference type="InterPro" id="IPR016292">
    <property type="entry name" value="Epoxide_hydrolase"/>
</dbReference>
<dbReference type="Pfam" id="PF06441">
    <property type="entry name" value="EHN"/>
    <property type="match status" value="1"/>
</dbReference>
<dbReference type="AlphaFoldDB" id="A0A6G9APW8"/>
<dbReference type="GO" id="GO:0004301">
    <property type="term" value="F:epoxide hydrolase activity"/>
    <property type="evidence" value="ECO:0007669"/>
    <property type="project" value="TreeGrafter"/>
</dbReference>
<reference evidence="6 7" key="1">
    <citation type="submission" date="2020-03" db="EMBL/GenBank/DDBJ databases">
        <authorList>
            <person name="Kim M.K."/>
        </authorList>
    </citation>
    <scope>NUCLEOTIDE SEQUENCE [LARGE SCALE GENOMIC DNA]</scope>
    <source>
        <strain evidence="6 7">BT328</strain>
    </source>
</reference>
<dbReference type="PANTHER" id="PTHR21661:SF35">
    <property type="entry name" value="EPOXIDE HYDROLASE"/>
    <property type="match status" value="1"/>
</dbReference>
<feature type="active site" description="Proton donor" evidence="4">
    <location>
        <position position="306"/>
    </location>
</feature>
<evidence type="ECO:0000313" key="6">
    <source>
        <dbReference type="EMBL" id="QIP14386.1"/>
    </source>
</evidence>
<evidence type="ECO:0000256" key="3">
    <source>
        <dbReference type="ARBA" id="ARBA00022801"/>
    </source>
</evidence>
<proteinExistence type="inferred from homology"/>
<organism evidence="6 7">
    <name type="scientific">Spirosoma aureum</name>
    <dbReference type="NCBI Taxonomy" id="2692134"/>
    <lineage>
        <taxon>Bacteria</taxon>
        <taxon>Pseudomonadati</taxon>
        <taxon>Bacteroidota</taxon>
        <taxon>Cytophagia</taxon>
        <taxon>Cytophagales</taxon>
        <taxon>Cytophagaceae</taxon>
        <taxon>Spirosoma</taxon>
    </lineage>
</organism>
<evidence type="ECO:0000256" key="4">
    <source>
        <dbReference type="PIRSR" id="PIRSR001112-1"/>
    </source>
</evidence>
<accession>A0A6G9APW8</accession>
<keyword evidence="2" id="KW-0058">Aromatic hydrocarbons catabolism</keyword>
<dbReference type="Proteomes" id="UP000501802">
    <property type="component" value="Chromosome"/>
</dbReference>
<dbReference type="SUPFAM" id="SSF53474">
    <property type="entry name" value="alpha/beta-Hydrolases"/>
    <property type="match status" value="1"/>
</dbReference>
<name>A0A6G9APW8_9BACT</name>
<keyword evidence="3 6" id="KW-0378">Hydrolase</keyword>
<dbReference type="Gene3D" id="3.40.50.1820">
    <property type="entry name" value="alpha/beta hydrolase"/>
    <property type="match status" value="1"/>
</dbReference>
<feature type="active site" description="Nucleophile" evidence="4">
    <location>
        <position position="178"/>
    </location>
</feature>
<dbReference type="RefSeq" id="WP_167210371.1">
    <property type="nucleotide sequence ID" value="NZ_CP050063.1"/>
</dbReference>
<evidence type="ECO:0000313" key="7">
    <source>
        <dbReference type="Proteomes" id="UP000501802"/>
    </source>
</evidence>
<sequence>MELQPFTINIPQLTLDDLRERLIRTRWPDEVDDSNWDYGTNRAYLQELVHYWHDVFDWREQEAMLNQFHQFKTTIEGFGIHFIHERGKGPNPIPILLTHGWPDSFLRMYKLIPLLTDPEKYGGRAEDSFDVVVPSIPGYGFSDRPREKGFTSGRVAELFTRLMTDSLAYSRFGAHGGDWGSSITEQLAFAHPDSLIGIHLTDIPYHHLFTVKPDELTPEEQEYLKAGQTWQMSEGAYALIQSTKPQTLAYGLNDSPAGLLAWIIEKFQRWSDSDGVLERKFTKEELLTNATIYWVTETINSSIRLYYEAQHQPPYSTTERTEVPTGVALFPKDLIPPPRAFADRFFNVQRWTMMPKGGHFAALEEPELLAKDIQSFFRPLRASA</sequence>